<dbReference type="GO" id="GO:0006313">
    <property type="term" value="P:DNA transposition"/>
    <property type="evidence" value="ECO:0007669"/>
    <property type="project" value="InterPro"/>
</dbReference>
<dbReference type="InterPro" id="IPR002686">
    <property type="entry name" value="Transposase_17"/>
</dbReference>
<dbReference type="EMBL" id="QFFJ01000002">
    <property type="protein sequence ID" value="RBL89400.1"/>
    <property type="molecule type" value="Genomic_DNA"/>
</dbReference>
<dbReference type="PANTHER" id="PTHR33360">
    <property type="entry name" value="TRANSPOSASE FOR INSERTION SEQUENCE ELEMENT IS200"/>
    <property type="match status" value="1"/>
</dbReference>
<keyword evidence="3" id="KW-1185">Reference proteome</keyword>
<organism evidence="2 3">
    <name type="scientific">Chitinophaga flava</name>
    <dbReference type="NCBI Taxonomy" id="2259036"/>
    <lineage>
        <taxon>Bacteria</taxon>
        <taxon>Pseudomonadati</taxon>
        <taxon>Bacteroidota</taxon>
        <taxon>Chitinophagia</taxon>
        <taxon>Chitinophagales</taxon>
        <taxon>Chitinophagaceae</taxon>
        <taxon>Chitinophaga</taxon>
    </lineage>
</organism>
<sequence length="147" mass="17417">MTHCYTQLNLQIVFAVKYRATLIEDNFKHELYGYMAANINNRSHRCLIINGMPDHIHILLQMHPSESLSSLMQIIKGSSSRWINAKYCRQQNFKWQEGYSAFSYSQSQIPVVIRYIQNQEKHHQKQTFLEEHKTILNKFNIPYDPQG</sequence>
<feature type="domain" description="Transposase IS200-like" evidence="1">
    <location>
        <begin position="5"/>
        <end position="119"/>
    </location>
</feature>
<dbReference type="AlphaFoldDB" id="A0A365XTD3"/>
<dbReference type="NCBIfam" id="NF033573">
    <property type="entry name" value="transpos_IS200"/>
    <property type="match status" value="1"/>
</dbReference>
<dbReference type="Pfam" id="PF01797">
    <property type="entry name" value="Y1_Tnp"/>
    <property type="match status" value="1"/>
</dbReference>
<dbReference type="OrthoDB" id="9797997at2"/>
<accession>A0A365XTD3</accession>
<comment type="caution">
    <text evidence="2">The sequence shown here is derived from an EMBL/GenBank/DDBJ whole genome shotgun (WGS) entry which is preliminary data.</text>
</comment>
<dbReference type="GO" id="GO:0003677">
    <property type="term" value="F:DNA binding"/>
    <property type="evidence" value="ECO:0007669"/>
    <property type="project" value="InterPro"/>
</dbReference>
<evidence type="ECO:0000313" key="2">
    <source>
        <dbReference type="EMBL" id="RBL89400.1"/>
    </source>
</evidence>
<dbReference type="SMART" id="SM01321">
    <property type="entry name" value="Y1_Tnp"/>
    <property type="match status" value="1"/>
</dbReference>
<dbReference type="RefSeq" id="WP_113618144.1">
    <property type="nucleotide sequence ID" value="NZ_QFFJ01000002.1"/>
</dbReference>
<evidence type="ECO:0000313" key="3">
    <source>
        <dbReference type="Proteomes" id="UP000253410"/>
    </source>
</evidence>
<evidence type="ECO:0000259" key="1">
    <source>
        <dbReference type="SMART" id="SM01321"/>
    </source>
</evidence>
<dbReference type="GO" id="GO:0004803">
    <property type="term" value="F:transposase activity"/>
    <property type="evidence" value="ECO:0007669"/>
    <property type="project" value="InterPro"/>
</dbReference>
<protein>
    <submittedName>
        <fullName evidence="2">IS200/IS605 family transposase</fullName>
    </submittedName>
</protein>
<dbReference type="Gene3D" id="3.30.70.1290">
    <property type="entry name" value="Transposase IS200-like"/>
    <property type="match status" value="1"/>
</dbReference>
<gene>
    <name evidence="2" type="primary">tnpA</name>
    <name evidence="2" type="ORF">DF182_23050</name>
</gene>
<reference evidence="2 3" key="1">
    <citation type="submission" date="2018-05" db="EMBL/GenBank/DDBJ databases">
        <title>Chitinophaga sp. K3CV102501T nov., isolated from isolated from a monsoon evergreen broad-leaved forest soil.</title>
        <authorList>
            <person name="Lv Y."/>
        </authorList>
    </citation>
    <scope>NUCLEOTIDE SEQUENCE [LARGE SCALE GENOMIC DNA]</scope>
    <source>
        <strain evidence="2 3">GDMCC 1.1325</strain>
    </source>
</reference>
<dbReference type="Proteomes" id="UP000253410">
    <property type="component" value="Unassembled WGS sequence"/>
</dbReference>
<name>A0A365XTD3_9BACT</name>
<dbReference type="SUPFAM" id="SSF143422">
    <property type="entry name" value="Transposase IS200-like"/>
    <property type="match status" value="1"/>
</dbReference>
<dbReference type="PANTHER" id="PTHR33360:SF2">
    <property type="entry name" value="TRANSPOSASE FOR INSERTION SEQUENCE ELEMENT IS200"/>
    <property type="match status" value="1"/>
</dbReference>
<dbReference type="InterPro" id="IPR036515">
    <property type="entry name" value="Transposase_17_sf"/>
</dbReference>
<proteinExistence type="predicted"/>